<dbReference type="PANTHER" id="PTHR22946">
    <property type="entry name" value="DIENELACTONE HYDROLASE DOMAIN-CONTAINING PROTEIN-RELATED"/>
    <property type="match status" value="1"/>
</dbReference>
<sequence length="250" mass="28734">MIQVIHERIKNIPVLHIVKEKHRDDKLKTVIFYHGFQSQKELYLHYGYLLAEKGFRVILPDAHFHGERKGDVSEEEQAMFFWDTVENNIEELENIVDNLVARSLASKEAIGVGGVSMGAITSLGILAKYKWVKVAVSLMGSAYYGHFARGLVEQALEMGLEFPFDVNSRIASLNPYDLSEQIEKIGNRPLFLWHGKKDNVVPFAYSEKLYQVLTENKMVNNVEFIIDERAKHKVSIEGIEACVSFFYRYM</sequence>
<dbReference type="InterPro" id="IPR029058">
    <property type="entry name" value="AB_hydrolase_fold"/>
</dbReference>
<dbReference type="EMBL" id="AZHO01000030">
    <property type="protein sequence ID" value="KMT58359.1"/>
    <property type="molecule type" value="Genomic_DNA"/>
</dbReference>
<dbReference type="GO" id="GO:0052689">
    <property type="term" value="F:carboxylic ester hydrolase activity"/>
    <property type="evidence" value="ECO:0007669"/>
    <property type="project" value="UniProtKB-ARBA"/>
</dbReference>
<dbReference type="Pfam" id="PF00326">
    <property type="entry name" value="Peptidase_S9"/>
    <property type="match status" value="1"/>
</dbReference>
<dbReference type="RefSeq" id="WP_007476544.1">
    <property type="nucleotide sequence ID" value="NZ_KQ130619.1"/>
</dbReference>
<protein>
    <recommendedName>
        <fullName evidence="2">Peptidase S9 prolyl oligopeptidase catalytic domain-containing protein</fullName>
    </recommendedName>
</protein>
<gene>
    <name evidence="3" type="ORF">X560_2185</name>
</gene>
<dbReference type="Proteomes" id="UP000052258">
    <property type="component" value="Unassembled WGS sequence"/>
</dbReference>
<keyword evidence="1" id="KW-0378">Hydrolase</keyword>
<evidence type="ECO:0000313" key="4">
    <source>
        <dbReference type="Proteomes" id="UP000052258"/>
    </source>
</evidence>
<proteinExistence type="predicted"/>
<dbReference type="AlphaFoldDB" id="A0A0J8GBU4"/>
<evidence type="ECO:0000259" key="2">
    <source>
        <dbReference type="Pfam" id="PF00326"/>
    </source>
</evidence>
<feature type="domain" description="Peptidase S9 prolyl oligopeptidase catalytic" evidence="2">
    <location>
        <begin position="49"/>
        <end position="237"/>
    </location>
</feature>
<dbReference type="OrthoDB" id="31158at2"/>
<dbReference type="SUPFAM" id="SSF53474">
    <property type="entry name" value="alpha/beta-Hydrolases"/>
    <property type="match status" value="1"/>
</dbReference>
<keyword evidence="4" id="KW-1185">Reference proteome</keyword>
<dbReference type="NCBIfam" id="NF007857">
    <property type="entry name" value="PRK10566.1"/>
    <property type="match status" value="1"/>
</dbReference>
<dbReference type="GO" id="GO:0006508">
    <property type="term" value="P:proteolysis"/>
    <property type="evidence" value="ECO:0007669"/>
    <property type="project" value="InterPro"/>
</dbReference>
<evidence type="ECO:0000256" key="1">
    <source>
        <dbReference type="ARBA" id="ARBA00022801"/>
    </source>
</evidence>
<dbReference type="InterPro" id="IPR050261">
    <property type="entry name" value="FrsA_esterase"/>
</dbReference>
<dbReference type="InterPro" id="IPR001375">
    <property type="entry name" value="Peptidase_S9_cat"/>
</dbReference>
<dbReference type="PATRIC" id="fig|1430899.3.peg.2235"/>
<dbReference type="PANTHER" id="PTHR22946:SF9">
    <property type="entry name" value="POLYKETIDE TRANSFERASE AF380"/>
    <property type="match status" value="1"/>
</dbReference>
<dbReference type="Gene3D" id="3.40.50.1820">
    <property type="entry name" value="alpha/beta hydrolase"/>
    <property type="match status" value="1"/>
</dbReference>
<reference evidence="3 4" key="1">
    <citation type="journal article" date="2015" name="Genome Biol. Evol.">
        <title>Comparative Genomics of Listeria Sensu Lato: Genus-Wide Differences in Evolutionary Dynamics and the Progressive Gain of Complex, Potentially Pathogenicity-Related Traits through Lateral Gene Transfer.</title>
        <authorList>
            <person name="Chiara M."/>
            <person name="Caruso M."/>
            <person name="D'Erchia A.M."/>
            <person name="Manzari C."/>
            <person name="Fraccalvieri R."/>
            <person name="Goffredo E."/>
            <person name="Latorre L."/>
            <person name="Miccolupo A."/>
            <person name="Padalino I."/>
            <person name="Santagada G."/>
            <person name="Chiocco D."/>
            <person name="Pesole G."/>
            <person name="Horner D.S."/>
            <person name="Parisi A."/>
        </authorList>
    </citation>
    <scope>NUCLEOTIDE SEQUENCE [LARGE SCALE GENOMIC DNA]</scope>
    <source>
        <strain evidence="3 4">1991</strain>
    </source>
</reference>
<dbReference type="GO" id="GO:0008236">
    <property type="term" value="F:serine-type peptidase activity"/>
    <property type="evidence" value="ECO:0007669"/>
    <property type="project" value="InterPro"/>
</dbReference>
<evidence type="ECO:0000313" key="3">
    <source>
        <dbReference type="EMBL" id="KMT58359.1"/>
    </source>
</evidence>
<accession>A0A0J8GBU4</accession>
<comment type="caution">
    <text evidence="3">The sequence shown here is derived from an EMBL/GenBank/DDBJ whole genome shotgun (WGS) entry which is preliminary data.</text>
</comment>
<organism evidence="3 4">
    <name type="scientific">Listeria fleischmannii 1991</name>
    <dbReference type="NCBI Taxonomy" id="1430899"/>
    <lineage>
        <taxon>Bacteria</taxon>
        <taxon>Bacillati</taxon>
        <taxon>Bacillota</taxon>
        <taxon>Bacilli</taxon>
        <taxon>Bacillales</taxon>
        <taxon>Listeriaceae</taxon>
        <taxon>Listeria</taxon>
    </lineage>
</organism>
<name>A0A0J8GBU4_9LIST</name>